<name>A0A6J4SH13_9ACTN</name>
<feature type="non-terminal residue" evidence="2">
    <location>
        <position position="1"/>
    </location>
</feature>
<feature type="region of interest" description="Disordered" evidence="1">
    <location>
        <begin position="1"/>
        <end position="37"/>
    </location>
</feature>
<proteinExistence type="predicted"/>
<gene>
    <name evidence="2" type="ORF">AVDCRST_MAG53-1486</name>
</gene>
<protein>
    <submittedName>
        <fullName evidence="2">Uncharacterized protein</fullName>
    </submittedName>
</protein>
<sequence length="37" mass="4309">GTIRALGGRPRTQRHSARRWRRGRLGRQAVRSPRESL</sequence>
<evidence type="ECO:0000313" key="2">
    <source>
        <dbReference type="EMBL" id="CAA9491467.1"/>
    </source>
</evidence>
<evidence type="ECO:0000256" key="1">
    <source>
        <dbReference type="SAM" id="MobiDB-lite"/>
    </source>
</evidence>
<dbReference type="AlphaFoldDB" id="A0A6J4SH13"/>
<feature type="compositionally biased region" description="Basic residues" evidence="1">
    <location>
        <begin position="11"/>
        <end position="25"/>
    </location>
</feature>
<organism evidence="2">
    <name type="scientific">uncultured Solirubrobacteraceae bacterium</name>
    <dbReference type="NCBI Taxonomy" id="1162706"/>
    <lineage>
        <taxon>Bacteria</taxon>
        <taxon>Bacillati</taxon>
        <taxon>Actinomycetota</taxon>
        <taxon>Thermoleophilia</taxon>
        <taxon>Solirubrobacterales</taxon>
        <taxon>Solirubrobacteraceae</taxon>
        <taxon>environmental samples</taxon>
    </lineage>
</organism>
<reference evidence="2" key="1">
    <citation type="submission" date="2020-02" db="EMBL/GenBank/DDBJ databases">
        <authorList>
            <person name="Meier V. D."/>
        </authorList>
    </citation>
    <scope>NUCLEOTIDE SEQUENCE</scope>
    <source>
        <strain evidence="2">AVDCRST_MAG53</strain>
    </source>
</reference>
<dbReference type="EMBL" id="CADCVR010000043">
    <property type="protein sequence ID" value="CAA9491467.1"/>
    <property type="molecule type" value="Genomic_DNA"/>
</dbReference>
<accession>A0A6J4SH13</accession>
<feature type="non-terminal residue" evidence="2">
    <location>
        <position position="37"/>
    </location>
</feature>